<dbReference type="FunFam" id="3.40.50.10490:FF:000001">
    <property type="entry name" value="Glutamine--fructose-6-phosphate aminotransferase [isomerizing]"/>
    <property type="match status" value="1"/>
</dbReference>
<dbReference type="InterPro" id="IPR035490">
    <property type="entry name" value="GlmS/FrlB_SIS"/>
</dbReference>
<dbReference type="InterPro" id="IPR035466">
    <property type="entry name" value="GlmS/AgaS_SIS"/>
</dbReference>
<dbReference type="InterPro" id="IPR001347">
    <property type="entry name" value="SIS_dom"/>
</dbReference>
<dbReference type="SUPFAM" id="SSF53697">
    <property type="entry name" value="SIS domain"/>
    <property type="match status" value="1"/>
</dbReference>
<dbReference type="InterPro" id="IPR029055">
    <property type="entry name" value="Ntn_hydrolases_N"/>
</dbReference>
<dbReference type="NCBIfam" id="TIGR01135">
    <property type="entry name" value="glmS"/>
    <property type="match status" value="1"/>
</dbReference>
<evidence type="ECO:0000256" key="2">
    <source>
        <dbReference type="ARBA" id="ARBA00004496"/>
    </source>
</evidence>
<dbReference type="CDD" id="cd00714">
    <property type="entry name" value="GFAT"/>
    <property type="match status" value="1"/>
</dbReference>
<evidence type="ECO:0000256" key="4">
    <source>
        <dbReference type="ARBA" id="ARBA00016090"/>
    </source>
</evidence>
<dbReference type="NCBIfam" id="NF001484">
    <property type="entry name" value="PRK00331.1"/>
    <property type="match status" value="1"/>
</dbReference>
<sequence length="610" mass="66579">MCGIVGYIGKNQALPILLDGIKRLEYRGYDSAGVAMRTRTGVFAVKAVGKIAALENKINAGAVPPEAHIGIAHTRWATHGAPAEANAHPHSDCQGKIWLAHNGIIENYQELKDHLLAKGHKFISQTDTEAIAHLLEDLYNGDLTAALIKALKILKGTYGLALFHLDEPDKLLAAKCGSPLVIGLADGETIIASDVTAIIRHTRQVIYLNDGEIAELSDRGFKIFDAYNNQIDKNIDQIEWDAEAAEKGGYAHFMLKEIFEQPESIANSLRGRLVAEAGRVKLGGLEAAAERIRKIEKIIIVACGTAKLAGTVGKYMMEEYAGMPCEADYAHEFRYRKSILDEQTALIAVSQSGETADTLAAVKEAKEKGCLTLGVVNVVGSSVARETEAGVYSHSGPEIAVASTKAFTSQLAILALLTLMFGRQRQMSLAIGQRIIGELAVLPEKIRQILTLNDSIRQIAKKYYQFRNFAFLGRKYNYPVAFEGAIKLKEISYVHAEGFASGEMKHGPIALIDKNFPTLIIAPQDSVYEKNFSNLQEIKARGGKIIAVTTQGNDKMKEAADDVIYIPKTLEMLTPILAVVPLQLFAYHMAVLNGRDVDKPRNLAKSVTVE</sequence>
<dbReference type="InterPro" id="IPR005855">
    <property type="entry name" value="GFAT"/>
</dbReference>
<dbReference type="CDD" id="cd05008">
    <property type="entry name" value="SIS_GlmS_GlmD_1"/>
    <property type="match status" value="1"/>
</dbReference>
<dbReference type="CDD" id="cd05009">
    <property type="entry name" value="SIS_GlmS_GlmD_2"/>
    <property type="match status" value="1"/>
</dbReference>
<comment type="catalytic activity">
    <reaction evidence="1 10">
        <text>D-fructose 6-phosphate + L-glutamine = D-glucosamine 6-phosphate + L-glutamate</text>
        <dbReference type="Rhea" id="RHEA:13237"/>
        <dbReference type="ChEBI" id="CHEBI:29985"/>
        <dbReference type="ChEBI" id="CHEBI:58359"/>
        <dbReference type="ChEBI" id="CHEBI:58725"/>
        <dbReference type="ChEBI" id="CHEBI:61527"/>
        <dbReference type="EC" id="2.6.1.16"/>
    </reaction>
</comment>
<evidence type="ECO:0000256" key="9">
    <source>
        <dbReference type="ARBA" id="ARBA00022962"/>
    </source>
</evidence>
<dbReference type="Gene3D" id="3.60.20.10">
    <property type="entry name" value="Glutamine Phosphoribosylpyrophosphate, subunit 1, domain 1"/>
    <property type="match status" value="1"/>
</dbReference>
<dbReference type="PANTHER" id="PTHR10937">
    <property type="entry name" value="GLUCOSAMINE--FRUCTOSE-6-PHOSPHATE AMINOTRANSFERASE, ISOMERIZING"/>
    <property type="match status" value="1"/>
</dbReference>
<evidence type="ECO:0000256" key="3">
    <source>
        <dbReference type="ARBA" id="ARBA00012916"/>
    </source>
</evidence>
<evidence type="ECO:0000256" key="5">
    <source>
        <dbReference type="ARBA" id="ARBA00022490"/>
    </source>
</evidence>
<name>A0A1F5SAF1_9BACT</name>
<evidence type="ECO:0000313" key="14">
    <source>
        <dbReference type="Proteomes" id="UP000178783"/>
    </source>
</evidence>
<dbReference type="InterPro" id="IPR047084">
    <property type="entry name" value="GFAT_N"/>
</dbReference>
<keyword evidence="5 10" id="KW-0963">Cytoplasm</keyword>
<gene>
    <name evidence="10" type="primary">glmS</name>
    <name evidence="13" type="ORF">A3H66_01505</name>
</gene>
<keyword evidence="9" id="KW-0315">Glutamine amidotransferase</keyword>
<dbReference type="GO" id="GO:0004360">
    <property type="term" value="F:glutamine-fructose-6-phosphate transaminase (isomerizing) activity"/>
    <property type="evidence" value="ECO:0007669"/>
    <property type="project" value="UniProtKB-UniRule"/>
</dbReference>
<dbReference type="HAMAP" id="MF_00164">
    <property type="entry name" value="GlmS"/>
    <property type="match status" value="1"/>
</dbReference>
<feature type="initiator methionine" description="Removed" evidence="10">
    <location>
        <position position="1"/>
    </location>
</feature>
<dbReference type="GO" id="GO:0005975">
    <property type="term" value="P:carbohydrate metabolic process"/>
    <property type="evidence" value="ECO:0007669"/>
    <property type="project" value="UniProtKB-UniRule"/>
</dbReference>
<evidence type="ECO:0000256" key="1">
    <source>
        <dbReference type="ARBA" id="ARBA00001031"/>
    </source>
</evidence>
<dbReference type="Pfam" id="PF01380">
    <property type="entry name" value="SIS"/>
    <property type="match status" value="2"/>
</dbReference>
<dbReference type="FunFam" id="3.60.20.10:FF:000006">
    <property type="entry name" value="Glutamine--fructose-6-phosphate aminotransferase [isomerizing]"/>
    <property type="match status" value="1"/>
</dbReference>
<dbReference type="EMBL" id="MFFW01000058">
    <property type="protein sequence ID" value="OGF23629.1"/>
    <property type="molecule type" value="Genomic_DNA"/>
</dbReference>
<dbReference type="PROSITE" id="PS51278">
    <property type="entry name" value="GATASE_TYPE_2"/>
    <property type="match status" value="1"/>
</dbReference>
<dbReference type="EC" id="2.6.1.16" evidence="3 10"/>
<dbReference type="Pfam" id="PF13522">
    <property type="entry name" value="GATase_6"/>
    <property type="match status" value="1"/>
</dbReference>
<proteinExistence type="inferred from homology"/>
<dbReference type="Gene3D" id="3.40.50.10490">
    <property type="entry name" value="Glucose-6-phosphate isomerase like protein, domain 1"/>
    <property type="match status" value="2"/>
</dbReference>
<dbReference type="InterPro" id="IPR046348">
    <property type="entry name" value="SIS_dom_sf"/>
</dbReference>
<comment type="subcellular location">
    <subcellularLocation>
        <location evidence="2 10">Cytoplasm</location>
    </subcellularLocation>
</comment>
<dbReference type="GO" id="GO:0006002">
    <property type="term" value="P:fructose 6-phosphate metabolic process"/>
    <property type="evidence" value="ECO:0007669"/>
    <property type="project" value="TreeGrafter"/>
</dbReference>
<dbReference type="PANTHER" id="PTHR10937:SF0">
    <property type="entry name" value="GLUTAMINE--FRUCTOSE-6-PHOSPHATE TRANSAMINASE (ISOMERIZING)"/>
    <property type="match status" value="1"/>
</dbReference>
<dbReference type="InterPro" id="IPR017932">
    <property type="entry name" value="GATase_2_dom"/>
</dbReference>
<feature type="domain" description="SIS" evidence="12">
    <location>
        <begin position="288"/>
        <end position="427"/>
    </location>
</feature>
<evidence type="ECO:0000256" key="8">
    <source>
        <dbReference type="ARBA" id="ARBA00022737"/>
    </source>
</evidence>
<dbReference type="GO" id="GO:0005829">
    <property type="term" value="C:cytosol"/>
    <property type="evidence" value="ECO:0007669"/>
    <property type="project" value="TreeGrafter"/>
</dbReference>
<comment type="subunit">
    <text evidence="10">Homodimer.</text>
</comment>
<dbReference type="GO" id="GO:0006487">
    <property type="term" value="P:protein N-linked glycosylation"/>
    <property type="evidence" value="ECO:0007669"/>
    <property type="project" value="TreeGrafter"/>
</dbReference>
<reference evidence="13 14" key="1">
    <citation type="journal article" date="2016" name="Nat. Commun.">
        <title>Thousands of microbial genomes shed light on interconnected biogeochemical processes in an aquifer system.</title>
        <authorList>
            <person name="Anantharaman K."/>
            <person name="Brown C.T."/>
            <person name="Hug L.A."/>
            <person name="Sharon I."/>
            <person name="Castelle C.J."/>
            <person name="Probst A.J."/>
            <person name="Thomas B.C."/>
            <person name="Singh A."/>
            <person name="Wilkins M.J."/>
            <person name="Karaoz U."/>
            <person name="Brodie E.L."/>
            <person name="Williams K.H."/>
            <person name="Hubbard S.S."/>
            <person name="Banfield J.F."/>
        </authorList>
    </citation>
    <scope>NUCLEOTIDE SEQUENCE [LARGE SCALE GENOMIC DNA]</scope>
</reference>
<evidence type="ECO:0000259" key="11">
    <source>
        <dbReference type="PROSITE" id="PS51278"/>
    </source>
</evidence>
<keyword evidence="7 10" id="KW-0808">Transferase</keyword>
<comment type="function">
    <text evidence="10">Catalyzes the first step in hexosamine metabolism, converting fructose-6P into glucosamine-6P using glutamine as a nitrogen source.</text>
</comment>
<dbReference type="SUPFAM" id="SSF56235">
    <property type="entry name" value="N-terminal nucleophile aminohydrolases (Ntn hydrolases)"/>
    <property type="match status" value="1"/>
</dbReference>
<feature type="domain" description="Glutamine amidotransferase type-2" evidence="11">
    <location>
        <begin position="2"/>
        <end position="219"/>
    </location>
</feature>
<dbReference type="PROSITE" id="PS51464">
    <property type="entry name" value="SIS"/>
    <property type="match status" value="2"/>
</dbReference>
<accession>A0A1F5SAF1</accession>
<dbReference type="AlphaFoldDB" id="A0A1F5SAF1"/>
<evidence type="ECO:0000259" key="12">
    <source>
        <dbReference type="PROSITE" id="PS51464"/>
    </source>
</evidence>
<dbReference type="Proteomes" id="UP000178783">
    <property type="component" value="Unassembled WGS sequence"/>
</dbReference>
<comment type="caution">
    <text evidence="13">The sequence shown here is derived from an EMBL/GenBank/DDBJ whole genome shotgun (WGS) entry which is preliminary data.</text>
</comment>
<feature type="active site" description="Nucleophile; for GATase activity" evidence="10">
    <location>
        <position position="2"/>
    </location>
</feature>
<keyword evidence="6 10" id="KW-0032">Aminotransferase</keyword>
<feature type="domain" description="SIS" evidence="12">
    <location>
        <begin position="459"/>
        <end position="600"/>
    </location>
</feature>
<dbReference type="GO" id="GO:0006047">
    <property type="term" value="P:UDP-N-acetylglucosamine metabolic process"/>
    <property type="evidence" value="ECO:0007669"/>
    <property type="project" value="TreeGrafter"/>
</dbReference>
<feature type="active site" description="For Fru-6P isomerization activity" evidence="10">
    <location>
        <position position="605"/>
    </location>
</feature>
<keyword evidence="8" id="KW-0677">Repeat</keyword>
<organism evidence="13 14">
    <name type="scientific">Candidatus Falkowbacteria bacterium RIFCSPLOWO2_02_FULL_45_21</name>
    <dbReference type="NCBI Taxonomy" id="1797989"/>
    <lineage>
        <taxon>Bacteria</taxon>
        <taxon>Candidatus Falkowiibacteriota</taxon>
    </lineage>
</organism>
<dbReference type="GO" id="GO:0097367">
    <property type="term" value="F:carbohydrate derivative binding"/>
    <property type="evidence" value="ECO:0007669"/>
    <property type="project" value="InterPro"/>
</dbReference>
<protein>
    <recommendedName>
        <fullName evidence="4 10">Glutamine--fructose-6-phosphate aminotransferase [isomerizing]</fullName>
        <ecNumber evidence="3 10">2.6.1.16</ecNumber>
    </recommendedName>
    <alternativeName>
        <fullName evidence="10">D-fructose-6-phosphate amidotransferase</fullName>
    </alternativeName>
    <alternativeName>
        <fullName evidence="10">GFAT</fullName>
    </alternativeName>
    <alternativeName>
        <fullName evidence="10">Glucosamine-6-phosphate synthase</fullName>
    </alternativeName>
    <alternativeName>
        <fullName evidence="10">Hexosephosphate aminotransferase</fullName>
    </alternativeName>
    <alternativeName>
        <fullName evidence="10">L-glutamine--D-fructose-6-phosphate amidotransferase</fullName>
    </alternativeName>
</protein>
<evidence type="ECO:0000256" key="7">
    <source>
        <dbReference type="ARBA" id="ARBA00022679"/>
    </source>
</evidence>
<evidence type="ECO:0000256" key="6">
    <source>
        <dbReference type="ARBA" id="ARBA00022576"/>
    </source>
</evidence>
<dbReference type="STRING" id="1797989.A3H66_01505"/>
<evidence type="ECO:0000313" key="13">
    <source>
        <dbReference type="EMBL" id="OGF23629.1"/>
    </source>
</evidence>
<evidence type="ECO:0000256" key="10">
    <source>
        <dbReference type="HAMAP-Rule" id="MF_00164"/>
    </source>
</evidence>